<evidence type="ECO:0000256" key="5">
    <source>
        <dbReference type="SAM" id="Phobius"/>
    </source>
</evidence>
<dbReference type="InterPro" id="IPR044880">
    <property type="entry name" value="NCX_ion-bd_dom_sf"/>
</dbReference>
<dbReference type="GO" id="GO:0006874">
    <property type="term" value="P:intracellular calcium ion homeostasis"/>
    <property type="evidence" value="ECO:0007669"/>
    <property type="project" value="TreeGrafter"/>
</dbReference>
<feature type="transmembrane region" description="Helical" evidence="5">
    <location>
        <begin position="66"/>
        <end position="93"/>
    </location>
</feature>
<dbReference type="InterPro" id="IPR004837">
    <property type="entry name" value="NaCa_Exmemb"/>
</dbReference>
<protein>
    <submittedName>
        <fullName evidence="7">Calcium/sodium antiporter</fullName>
    </submittedName>
</protein>
<keyword evidence="3 5" id="KW-1133">Transmembrane helix</keyword>
<feature type="transmembrane region" description="Helical" evidence="5">
    <location>
        <begin position="39"/>
        <end position="60"/>
    </location>
</feature>
<feature type="transmembrane region" description="Helical" evidence="5">
    <location>
        <begin position="207"/>
        <end position="231"/>
    </location>
</feature>
<dbReference type="GO" id="GO:0008273">
    <property type="term" value="F:calcium, potassium:sodium antiporter activity"/>
    <property type="evidence" value="ECO:0007669"/>
    <property type="project" value="TreeGrafter"/>
</dbReference>
<keyword evidence="4 5" id="KW-0472">Membrane</keyword>
<proteinExistence type="predicted"/>
<feature type="transmembrane region" description="Helical" evidence="5">
    <location>
        <begin position="243"/>
        <end position="262"/>
    </location>
</feature>
<name>A0AA90NKZ3_9GAMM</name>
<evidence type="ECO:0000256" key="1">
    <source>
        <dbReference type="ARBA" id="ARBA00004141"/>
    </source>
</evidence>
<accession>A0AA90NKZ3</accession>
<sequence length="320" mass="34073">MDIATIAIVFGVICLTWSADQFVVGAIVVAQYWKVSPMLIGLTVVSLGTSAPEIWVSVMAVTQGHVAIAVGNAIGSNITNIGLVLGVTTLIAPLTIKKSIACREIPWLVLVTIIVGGCLLNLYLGLIDSLMLLGLLLITLYLMFWWQKKHSEEPLEEPLEEAGKVPRLSTAAALFKLSGGLVVLLISSKALIWGAVQVAEFMGISDLVIGLTVIAIGTSLPELAASIMSVIRHQHDIALGNIVGSNIFNLLAVLAVPGLLAPGKIDSSVISRDYPIMLGLTLLLAAFAIGKQSKSIGRLAGLMFLLSYCFYSVWLYMGYI</sequence>
<dbReference type="Proteomes" id="UP001178148">
    <property type="component" value="Unassembled WGS sequence"/>
</dbReference>
<gene>
    <name evidence="7" type="ORF">QS748_05205</name>
</gene>
<evidence type="ECO:0000256" key="2">
    <source>
        <dbReference type="ARBA" id="ARBA00022692"/>
    </source>
</evidence>
<dbReference type="Gene3D" id="1.20.1420.30">
    <property type="entry name" value="NCX, central ion-binding region"/>
    <property type="match status" value="1"/>
</dbReference>
<feature type="domain" description="Sodium/calcium exchanger membrane region" evidence="6">
    <location>
        <begin position="179"/>
        <end position="316"/>
    </location>
</feature>
<dbReference type="GO" id="GO:0005886">
    <property type="term" value="C:plasma membrane"/>
    <property type="evidence" value="ECO:0007669"/>
    <property type="project" value="TreeGrafter"/>
</dbReference>
<evidence type="ECO:0000256" key="3">
    <source>
        <dbReference type="ARBA" id="ARBA00022989"/>
    </source>
</evidence>
<dbReference type="Pfam" id="PF01699">
    <property type="entry name" value="Na_Ca_ex"/>
    <property type="match status" value="2"/>
</dbReference>
<keyword evidence="2 5" id="KW-0812">Transmembrane</keyword>
<dbReference type="InterPro" id="IPR004481">
    <property type="entry name" value="K/Na/Ca-exchanger"/>
</dbReference>
<evidence type="ECO:0000259" key="6">
    <source>
        <dbReference type="Pfam" id="PF01699"/>
    </source>
</evidence>
<dbReference type="GO" id="GO:0005262">
    <property type="term" value="F:calcium channel activity"/>
    <property type="evidence" value="ECO:0007669"/>
    <property type="project" value="TreeGrafter"/>
</dbReference>
<evidence type="ECO:0000256" key="4">
    <source>
        <dbReference type="ARBA" id="ARBA00023136"/>
    </source>
</evidence>
<dbReference type="PANTHER" id="PTHR10846">
    <property type="entry name" value="SODIUM/POTASSIUM/CALCIUM EXCHANGER"/>
    <property type="match status" value="1"/>
</dbReference>
<organism evidence="7 8">
    <name type="scientific">Candidatus Endonucleibacter bathymodioli</name>
    <dbReference type="NCBI Taxonomy" id="539814"/>
    <lineage>
        <taxon>Bacteria</taxon>
        <taxon>Pseudomonadati</taxon>
        <taxon>Pseudomonadota</taxon>
        <taxon>Gammaproteobacteria</taxon>
        <taxon>Oceanospirillales</taxon>
        <taxon>Endozoicomonadaceae</taxon>
        <taxon>Candidatus Endonucleibacter</taxon>
    </lineage>
</organism>
<feature type="transmembrane region" description="Helical" evidence="5">
    <location>
        <begin position="130"/>
        <end position="147"/>
    </location>
</feature>
<dbReference type="AlphaFoldDB" id="A0AA90NKZ3"/>
<feature type="domain" description="Sodium/calcium exchanger membrane region" evidence="6">
    <location>
        <begin position="4"/>
        <end position="144"/>
    </location>
</feature>
<feature type="transmembrane region" description="Helical" evidence="5">
    <location>
        <begin position="105"/>
        <end position="124"/>
    </location>
</feature>
<dbReference type="NCBIfam" id="TIGR00367">
    <property type="entry name" value="calcium/sodium antiporter"/>
    <property type="match status" value="1"/>
</dbReference>
<reference evidence="7 8" key="1">
    <citation type="journal article" date="2023" name="bioRxiv">
        <title>An intranuclear bacterial parasite of deep-sea mussels expresses apoptosis inhibitors acquired from its host.</title>
        <authorList>
            <person name="Gonzalez Porras M.A."/>
            <person name="Assie A."/>
            <person name="Tietjen M."/>
            <person name="Violette M."/>
            <person name="Kleiner M."/>
            <person name="Gruber-Vodicka H."/>
            <person name="Dubilier N."/>
            <person name="Leisch N."/>
        </authorList>
    </citation>
    <scope>NUCLEOTIDE SEQUENCE [LARGE SCALE GENOMIC DNA]</scope>
    <source>
        <strain evidence="7">IAP13</strain>
    </source>
</reference>
<comment type="subcellular location">
    <subcellularLocation>
        <location evidence="1">Membrane</location>
        <topology evidence="1">Multi-pass membrane protein</topology>
    </subcellularLocation>
</comment>
<feature type="transmembrane region" description="Helical" evidence="5">
    <location>
        <begin position="6"/>
        <end position="32"/>
    </location>
</feature>
<dbReference type="PANTHER" id="PTHR10846:SF8">
    <property type="entry name" value="INNER MEMBRANE PROTEIN YRBG"/>
    <property type="match status" value="1"/>
</dbReference>
<feature type="transmembrane region" description="Helical" evidence="5">
    <location>
        <begin position="274"/>
        <end position="290"/>
    </location>
</feature>
<evidence type="ECO:0000313" key="7">
    <source>
        <dbReference type="EMBL" id="MDP0588608.1"/>
    </source>
</evidence>
<evidence type="ECO:0000313" key="8">
    <source>
        <dbReference type="Proteomes" id="UP001178148"/>
    </source>
</evidence>
<dbReference type="EMBL" id="JASXSV010000006">
    <property type="protein sequence ID" value="MDP0588608.1"/>
    <property type="molecule type" value="Genomic_DNA"/>
</dbReference>
<comment type="caution">
    <text evidence="7">The sequence shown here is derived from an EMBL/GenBank/DDBJ whole genome shotgun (WGS) entry which is preliminary data.</text>
</comment>
<keyword evidence="8" id="KW-1185">Reference proteome</keyword>
<feature type="transmembrane region" description="Helical" evidence="5">
    <location>
        <begin position="299"/>
        <end position="317"/>
    </location>
</feature>